<protein>
    <recommendedName>
        <fullName evidence="6">Prohibitin</fullName>
    </recommendedName>
</protein>
<evidence type="ECO:0000256" key="6">
    <source>
        <dbReference type="RuleBase" id="RU366048"/>
    </source>
</evidence>
<dbReference type="PRINTS" id="PR00679">
    <property type="entry name" value="PROHIBITIN"/>
</dbReference>
<dbReference type="PANTHER" id="PTHR23222">
    <property type="entry name" value="PROHIBITIN"/>
    <property type="match status" value="1"/>
</dbReference>
<proteinExistence type="inferred from homology"/>
<evidence type="ECO:0000256" key="1">
    <source>
        <dbReference type="ARBA" id="ARBA00004273"/>
    </source>
</evidence>
<dbReference type="FunFam" id="3.30.479.30:FF:000001">
    <property type="entry name" value="Prohibitin 2"/>
    <property type="match status" value="1"/>
</dbReference>
<keyword evidence="3 6" id="KW-0999">Mitochondrion inner membrane</keyword>
<dbReference type="PANTHER" id="PTHR23222:SF1">
    <property type="entry name" value="PROHIBITIN-2"/>
    <property type="match status" value="1"/>
</dbReference>
<dbReference type="EMBL" id="GIBP01005481">
    <property type="protein sequence ID" value="NDV34450.1"/>
    <property type="molecule type" value="Transcribed_RNA"/>
</dbReference>
<feature type="domain" description="Band 7" evidence="7">
    <location>
        <begin position="12"/>
        <end position="174"/>
    </location>
</feature>
<accession>A0A6B2LC36</accession>
<keyword evidence="5" id="KW-0472">Membrane</keyword>
<comment type="similarity">
    <text evidence="2 6">Belongs to the prohibitin family.</text>
</comment>
<comment type="subcellular location">
    <subcellularLocation>
        <location evidence="1 6">Mitochondrion inner membrane</location>
    </subcellularLocation>
</comment>
<dbReference type="SUPFAM" id="SSF117892">
    <property type="entry name" value="Band 7/SPFH domain"/>
    <property type="match status" value="1"/>
</dbReference>
<evidence type="ECO:0000313" key="8">
    <source>
        <dbReference type="EMBL" id="NDV34450.1"/>
    </source>
</evidence>
<dbReference type="InterPro" id="IPR036013">
    <property type="entry name" value="Band_7/SPFH_dom_sf"/>
</dbReference>
<evidence type="ECO:0000259" key="7">
    <source>
        <dbReference type="SMART" id="SM00244"/>
    </source>
</evidence>
<evidence type="ECO:0000256" key="2">
    <source>
        <dbReference type="ARBA" id="ARBA00009658"/>
    </source>
</evidence>
<dbReference type="SMART" id="SM00244">
    <property type="entry name" value="PHB"/>
    <property type="match status" value="1"/>
</dbReference>
<evidence type="ECO:0000256" key="4">
    <source>
        <dbReference type="ARBA" id="ARBA00023128"/>
    </source>
</evidence>
<dbReference type="AlphaFoldDB" id="A0A6B2LC36"/>
<dbReference type="GO" id="GO:0005743">
    <property type="term" value="C:mitochondrial inner membrane"/>
    <property type="evidence" value="ECO:0007669"/>
    <property type="project" value="UniProtKB-SubCell"/>
</dbReference>
<organism evidence="8">
    <name type="scientific">Arcella intermedia</name>
    <dbReference type="NCBI Taxonomy" id="1963864"/>
    <lineage>
        <taxon>Eukaryota</taxon>
        <taxon>Amoebozoa</taxon>
        <taxon>Tubulinea</taxon>
        <taxon>Elardia</taxon>
        <taxon>Arcellinida</taxon>
        <taxon>Sphaerothecina</taxon>
        <taxon>Arcellidae</taxon>
        <taxon>Arcella</taxon>
    </lineage>
</organism>
<dbReference type="GO" id="GO:0007005">
    <property type="term" value="P:mitochondrion organization"/>
    <property type="evidence" value="ECO:0007669"/>
    <property type="project" value="TreeGrafter"/>
</dbReference>
<dbReference type="CDD" id="cd03401">
    <property type="entry name" value="SPFH_prohibitin"/>
    <property type="match status" value="1"/>
</dbReference>
<reference evidence="8" key="1">
    <citation type="journal article" date="2020" name="J. Eukaryot. Microbiol.">
        <title>De novo Sequencing, Assembly and Annotation of the Transcriptome for the Free-Living Testate Amoeba Arcella intermedia.</title>
        <authorList>
            <person name="Ribeiro G.M."/>
            <person name="Porfirio-Sousa A.L."/>
            <person name="Maurer-Alcala X.X."/>
            <person name="Katz L.A."/>
            <person name="Lahr D.J.G."/>
        </authorList>
    </citation>
    <scope>NUCLEOTIDE SEQUENCE</scope>
</reference>
<evidence type="ECO:0000256" key="3">
    <source>
        <dbReference type="ARBA" id="ARBA00022792"/>
    </source>
</evidence>
<dbReference type="Pfam" id="PF01145">
    <property type="entry name" value="Band_7"/>
    <property type="match status" value="1"/>
</dbReference>
<dbReference type="Gene3D" id="3.30.479.30">
    <property type="entry name" value="Band 7 domain"/>
    <property type="match status" value="1"/>
</dbReference>
<evidence type="ECO:0000256" key="5">
    <source>
        <dbReference type="ARBA" id="ARBA00023136"/>
    </source>
</evidence>
<dbReference type="InterPro" id="IPR001107">
    <property type="entry name" value="Band_7"/>
</dbReference>
<sequence>MGTLTVAALWKAIFNVEGGQRGIIFNKITGTRPVVFDEGTHLKIPFIEEEIIYDIRLKPTNIRSPTGSKDLQMMDIALRVLSKPDPNKIPTIHKTLGIDYNDRVLPSIVNEVTKAVVAQFTAAELMVKREQVSQQIKQLLSKRAAEFHITLDDVSITHCMAFGKEFRAAVESKQVAQQEAERARFLVEKAKQDKRSAILRAMGEAESARLIGQAVAQNPNFLKLRRLEASREIAEILAGSQNRVLLNADNLLMNTISKEEAVDLELSPDAGANFDLLMQRAKKMTDELAKDD</sequence>
<keyword evidence="4" id="KW-0496">Mitochondrion</keyword>
<name>A0A6B2LC36_9EUKA</name>
<dbReference type="InterPro" id="IPR000163">
    <property type="entry name" value="Prohibitin"/>
</dbReference>